<evidence type="ECO:0000256" key="2">
    <source>
        <dbReference type="ARBA" id="ARBA00023027"/>
    </source>
</evidence>
<evidence type="ECO:0000256" key="1">
    <source>
        <dbReference type="ARBA" id="ARBA00023002"/>
    </source>
</evidence>
<dbReference type="Pfam" id="PF01232">
    <property type="entry name" value="Mannitol_dh"/>
    <property type="match status" value="1"/>
</dbReference>
<dbReference type="Proteomes" id="UP000625568">
    <property type="component" value="Chromosome 3"/>
</dbReference>
<dbReference type="RefSeq" id="WP_035975774.1">
    <property type="nucleotide sequence ID" value="NZ_CP033839.1"/>
</dbReference>
<keyword evidence="6" id="KW-1185">Reference proteome</keyword>
<dbReference type="SUPFAM" id="SSF48179">
    <property type="entry name" value="6-phosphogluconate dehydrogenase C-terminal domain-like"/>
    <property type="match status" value="1"/>
</dbReference>
<dbReference type="InterPro" id="IPR013131">
    <property type="entry name" value="Mannitol_DH_N"/>
</dbReference>
<dbReference type="InterPro" id="IPR008927">
    <property type="entry name" value="6-PGluconate_DH-like_C_sf"/>
</dbReference>
<dbReference type="SUPFAM" id="SSF51735">
    <property type="entry name" value="NAD(P)-binding Rossmann-fold domains"/>
    <property type="match status" value="1"/>
</dbReference>
<dbReference type="PANTHER" id="PTHR30524:SF0">
    <property type="entry name" value="ALTRONATE OXIDOREDUCTASE-RELATED"/>
    <property type="match status" value="1"/>
</dbReference>
<reference evidence="5 6" key="1">
    <citation type="submission" date="2021-02" db="EMBL/GenBank/DDBJ databases">
        <title>FDA dAtabase for Regulatory Grade micrObial Sequences (FDA-ARGOS): Supporting development and validation of Infectious Disease Dx tests.</title>
        <authorList>
            <person name="Minogue T."/>
            <person name="Wolcott M."/>
            <person name="Wasieloski L."/>
            <person name="Aguilar W."/>
            <person name="Moore D."/>
            <person name="Jaissle J."/>
            <person name="Tallon L."/>
            <person name="Sadzewicz L."/>
            <person name="Zhao X."/>
            <person name="Boylan J."/>
            <person name="Ott S."/>
            <person name="Bowen H."/>
            <person name="Vavikolanu K."/>
            <person name="Mehta A."/>
            <person name="Aluvathingal J."/>
            <person name="Nadendla S."/>
            <person name="Yan Y."/>
            <person name="Sichtig H."/>
        </authorList>
    </citation>
    <scope>NUCLEOTIDE SEQUENCE [LARGE SCALE GENOMIC DNA]</scope>
    <source>
        <strain evidence="5 6">FDAARGOS_1272</strain>
    </source>
</reference>
<protein>
    <submittedName>
        <fullName evidence="5">Mannitol dehydrogenase family protein</fullName>
    </submittedName>
</protein>
<dbReference type="Gene3D" id="1.10.1040.10">
    <property type="entry name" value="N-(1-d-carboxylethyl)-l-norvaline Dehydrogenase, domain 2"/>
    <property type="match status" value="1"/>
</dbReference>
<feature type="domain" description="Mannitol dehydrogenase C-terminal" evidence="4">
    <location>
        <begin position="246"/>
        <end position="357"/>
    </location>
</feature>
<proteinExistence type="predicted"/>
<dbReference type="Pfam" id="PF08125">
    <property type="entry name" value="Mannitol_dh_C"/>
    <property type="match status" value="1"/>
</dbReference>
<dbReference type="EMBL" id="CP069484">
    <property type="protein sequence ID" value="QRO81302.1"/>
    <property type="molecule type" value="Genomic_DNA"/>
</dbReference>
<dbReference type="InterPro" id="IPR013118">
    <property type="entry name" value="Mannitol_DH_C"/>
</dbReference>
<accession>A0A892IF04</accession>
<dbReference type="Gene3D" id="3.40.50.720">
    <property type="entry name" value="NAD(P)-binding Rossmann-like Domain"/>
    <property type="match status" value="1"/>
</dbReference>
<feature type="domain" description="Mannitol dehydrogenase N-terminal" evidence="3">
    <location>
        <begin position="5"/>
        <end position="228"/>
    </location>
</feature>
<dbReference type="AlphaFoldDB" id="A0A892IF04"/>
<keyword evidence="2" id="KW-0520">NAD</keyword>
<evidence type="ECO:0000259" key="4">
    <source>
        <dbReference type="Pfam" id="PF08125"/>
    </source>
</evidence>
<dbReference type="GO" id="GO:0016491">
    <property type="term" value="F:oxidoreductase activity"/>
    <property type="evidence" value="ECO:0007669"/>
    <property type="project" value="UniProtKB-KW"/>
</dbReference>
<evidence type="ECO:0000313" key="6">
    <source>
        <dbReference type="Proteomes" id="UP000625568"/>
    </source>
</evidence>
<evidence type="ECO:0000313" key="5">
    <source>
        <dbReference type="EMBL" id="QRO81302.1"/>
    </source>
</evidence>
<dbReference type="InterPro" id="IPR036291">
    <property type="entry name" value="NAD(P)-bd_dom_sf"/>
</dbReference>
<keyword evidence="1" id="KW-0560">Oxidoreductase</keyword>
<organism evidence="5 6">
    <name type="scientific">Burkholderia dolosa</name>
    <dbReference type="NCBI Taxonomy" id="152500"/>
    <lineage>
        <taxon>Bacteria</taxon>
        <taxon>Pseudomonadati</taxon>
        <taxon>Pseudomonadota</taxon>
        <taxon>Betaproteobacteria</taxon>
        <taxon>Burkholderiales</taxon>
        <taxon>Burkholderiaceae</taxon>
        <taxon>Burkholderia</taxon>
        <taxon>Burkholderia cepacia complex</taxon>
    </lineage>
</organism>
<sequence length="388" mass="43080">MTPPILQFGTSRFLLAHVDLFVSQALERGAAIGGIGVVQTTGHPASRARIDALRAADHYPVRIRGRDRGAVVDDVIACRAIQRAWHAESDWDEIRRAAIETVRVIVSNTGDAGYRPDPRDCARMLDERSGAVPHGFPAKLLALLHARWRVRPDDGVSVLPCELVANNGDTLRDGVLALARQWTLPDAFVDYLQHRCVWVNSLVDRIVSEPLEPIGAVAEPYALWAIEHRAGIALPCTHEQIVVTDDLQSHERLKLFFLNLGHSWLAEQWLAAGGPPAETVLDAMNDARLRDGLETVWQLEVAPVFAALGLRDTAERYVDSVRERFLNPYLAHRIADIAVNHREKVARRIVPLLALAQSLALPVEQPRLRQLAARYEPTQRTSAGEHPS</sequence>
<dbReference type="PANTHER" id="PTHR30524">
    <property type="entry name" value="MANNITOL-1-PHOSPHATE 5-DEHYDROGENASE"/>
    <property type="match status" value="1"/>
</dbReference>
<gene>
    <name evidence="5" type="ORF">I6K02_26430</name>
</gene>
<name>A0A892IF04_9BURK</name>
<evidence type="ECO:0000259" key="3">
    <source>
        <dbReference type="Pfam" id="PF01232"/>
    </source>
</evidence>
<dbReference type="InterPro" id="IPR013328">
    <property type="entry name" value="6PGD_dom2"/>
</dbReference>